<comment type="caution">
    <text evidence="8">The sequence shown here is derived from an EMBL/GenBank/DDBJ whole genome shotgun (WGS) entry which is preliminary data.</text>
</comment>
<comment type="caution">
    <text evidence="6">Lacks conserved residue(s) required for the propagation of feature annotation.</text>
</comment>
<gene>
    <name evidence="8" type="ORF">BSR29_02755</name>
</gene>
<keyword evidence="2" id="KW-0762">Sugar transport</keyword>
<dbReference type="SUPFAM" id="SSF55604">
    <property type="entry name" value="Glucose permease domain IIB"/>
    <property type="match status" value="1"/>
</dbReference>
<dbReference type="PROSITE" id="PS51098">
    <property type="entry name" value="PTS_EIIB_TYPE_1"/>
    <property type="match status" value="1"/>
</dbReference>
<keyword evidence="9" id="KW-1185">Reference proteome</keyword>
<dbReference type="InterPro" id="IPR018113">
    <property type="entry name" value="PTrfase_EIIB_Cys"/>
</dbReference>
<dbReference type="GO" id="GO:0008982">
    <property type="term" value="F:protein-N(PI)-phosphohistidine-sugar phosphotransferase activity"/>
    <property type="evidence" value="ECO:0007669"/>
    <property type="project" value="InterPro"/>
</dbReference>
<evidence type="ECO:0000256" key="6">
    <source>
        <dbReference type="PROSITE-ProRule" id="PRU00421"/>
    </source>
</evidence>
<evidence type="ECO:0000256" key="2">
    <source>
        <dbReference type="ARBA" id="ARBA00022597"/>
    </source>
</evidence>
<keyword evidence="5" id="KW-0418">Kinase</keyword>
<evidence type="ECO:0000313" key="8">
    <source>
        <dbReference type="EMBL" id="OKL48795.1"/>
    </source>
</evidence>
<dbReference type="Pfam" id="PF00367">
    <property type="entry name" value="PTS_EIIB"/>
    <property type="match status" value="1"/>
</dbReference>
<evidence type="ECO:0000256" key="5">
    <source>
        <dbReference type="ARBA" id="ARBA00022777"/>
    </source>
</evidence>
<dbReference type="AlphaFoldDB" id="A0A1Q5PMU2"/>
<sequence length="85" mass="9634">MTHEELLVLQIIEGVGGITNLAKMDAIGKRLRLEVRDRSLVNPDFLRQLETIAVVVKDECVQIIAPREVDEICKKLASQHEDLWA</sequence>
<accession>A0A1Q5PMU2</accession>
<dbReference type="RefSeq" id="WP_073708803.1">
    <property type="nucleotide sequence ID" value="NZ_MQSU01000002.1"/>
</dbReference>
<dbReference type="EMBL" id="MQSV01000002">
    <property type="protein sequence ID" value="OKL48795.1"/>
    <property type="molecule type" value="Genomic_DNA"/>
</dbReference>
<keyword evidence="3" id="KW-0808">Transferase</keyword>
<dbReference type="STRING" id="1921764.BSR28_02615"/>
<name>A0A1Q5PMU2_9ACTO</name>
<evidence type="ECO:0000259" key="7">
    <source>
        <dbReference type="PROSITE" id="PS51098"/>
    </source>
</evidence>
<dbReference type="Gene3D" id="3.30.1360.60">
    <property type="entry name" value="Glucose permease domain IIB"/>
    <property type="match status" value="1"/>
</dbReference>
<dbReference type="InterPro" id="IPR036878">
    <property type="entry name" value="Glu_permease_IIB"/>
</dbReference>
<dbReference type="GO" id="GO:0016301">
    <property type="term" value="F:kinase activity"/>
    <property type="evidence" value="ECO:0007669"/>
    <property type="project" value="UniProtKB-KW"/>
</dbReference>
<dbReference type="Proteomes" id="UP000186785">
    <property type="component" value="Unassembled WGS sequence"/>
</dbReference>
<reference evidence="8 9" key="1">
    <citation type="submission" date="2016-11" db="EMBL/GenBank/DDBJ databases">
        <title>Actinomyces gypaetusis sp. nov. isolated from the vulture Gypaetus barbatus in Qinghai Tibet Plateau China.</title>
        <authorList>
            <person name="Meng X."/>
        </authorList>
    </citation>
    <scope>NUCLEOTIDE SEQUENCE [LARGE SCALE GENOMIC DNA]</scope>
    <source>
        <strain evidence="8 9">VUL4_2</strain>
    </source>
</reference>
<evidence type="ECO:0000256" key="4">
    <source>
        <dbReference type="ARBA" id="ARBA00022683"/>
    </source>
</evidence>
<keyword evidence="1" id="KW-0813">Transport</keyword>
<feature type="domain" description="PTS EIIB type-1" evidence="7">
    <location>
        <begin position="5"/>
        <end position="85"/>
    </location>
</feature>
<proteinExistence type="predicted"/>
<evidence type="ECO:0000313" key="9">
    <source>
        <dbReference type="Proteomes" id="UP000186785"/>
    </source>
</evidence>
<keyword evidence="4" id="KW-0598">Phosphotransferase system</keyword>
<protein>
    <recommendedName>
        <fullName evidence="7">PTS EIIB type-1 domain-containing protein</fullName>
    </recommendedName>
</protein>
<organism evidence="8 9">
    <name type="scientific">Boudabousia liubingyangii</name>
    <dbReference type="NCBI Taxonomy" id="1921764"/>
    <lineage>
        <taxon>Bacteria</taxon>
        <taxon>Bacillati</taxon>
        <taxon>Actinomycetota</taxon>
        <taxon>Actinomycetes</taxon>
        <taxon>Actinomycetales</taxon>
        <taxon>Actinomycetaceae</taxon>
        <taxon>Boudabousia</taxon>
    </lineage>
</organism>
<evidence type="ECO:0000256" key="1">
    <source>
        <dbReference type="ARBA" id="ARBA00022448"/>
    </source>
</evidence>
<dbReference type="InterPro" id="IPR001996">
    <property type="entry name" value="PTS_IIB_1"/>
</dbReference>
<evidence type="ECO:0000256" key="3">
    <source>
        <dbReference type="ARBA" id="ARBA00022679"/>
    </source>
</evidence>
<dbReference type="GO" id="GO:0009401">
    <property type="term" value="P:phosphoenolpyruvate-dependent sugar phosphotransferase system"/>
    <property type="evidence" value="ECO:0007669"/>
    <property type="project" value="UniProtKB-KW"/>
</dbReference>